<evidence type="ECO:0000256" key="3">
    <source>
        <dbReference type="SAM" id="SignalP"/>
    </source>
</evidence>
<reference evidence="5" key="2">
    <citation type="submission" date="2013-07" db="EMBL/GenBank/DDBJ databases">
        <authorList>
            <person name="Morais-Silva F.O."/>
            <person name="Rezende A.M."/>
            <person name="Pimentel C."/>
            <person name="Resende D.M."/>
            <person name="Santos C.I."/>
            <person name="Clemente C."/>
            <person name="de Oliveira L.M."/>
            <person name="da Silva S.M."/>
            <person name="Costa D.A."/>
            <person name="Varela-Raposo A."/>
            <person name="Horacio E.C.A."/>
            <person name="Matos M."/>
            <person name="Flores O."/>
            <person name="Ruiz J.C."/>
            <person name="Rodrigues-Pousada C."/>
        </authorList>
    </citation>
    <scope>NUCLEOTIDE SEQUENCE [LARGE SCALE GENOMIC DNA]</scope>
    <source>
        <strain evidence="5">ATCC 19364 / DSM 1382 / NCIMB 9332 / VKM B-1759</strain>
    </source>
</reference>
<keyword evidence="1" id="KW-0677">Repeat</keyword>
<feature type="chain" id="PRO_5004588286" evidence="3">
    <location>
        <begin position="35"/>
        <end position="153"/>
    </location>
</feature>
<dbReference type="HOGENOM" id="CLU_1710303_0_0_7"/>
<dbReference type="PROSITE" id="PS51257">
    <property type="entry name" value="PROKAR_LIPOPROTEIN"/>
    <property type="match status" value="1"/>
</dbReference>
<dbReference type="AlphaFoldDB" id="T2GCU8"/>
<feature type="region of interest" description="Disordered" evidence="2">
    <location>
        <begin position="123"/>
        <end position="153"/>
    </location>
</feature>
<proteinExistence type="predicted"/>
<evidence type="ECO:0000256" key="1">
    <source>
        <dbReference type="ARBA" id="ARBA00022737"/>
    </source>
</evidence>
<accession>T2GCU8</accession>
<reference evidence="4 5" key="1">
    <citation type="journal article" date="2013" name="J. Bacteriol.">
        <title>Roles of HynAB and Ech, the only two hydrogenases found in the model sulfate reducer Desulfovibrio gigas.</title>
        <authorList>
            <person name="Morais-Silva F.O."/>
            <person name="Santos C.I."/>
            <person name="Rodrigues R."/>
            <person name="Pereira I.A."/>
            <person name="Rodrigues-Pousada C."/>
        </authorList>
    </citation>
    <scope>NUCLEOTIDE SEQUENCE [LARGE SCALE GENOMIC DNA]</scope>
    <source>
        <strain evidence="5">ATCC 19364 / DSM 1382 / NCIMB 9332 / VKM B-1759</strain>
    </source>
</reference>
<dbReference type="PATRIC" id="fig|1121448.10.peg.1911"/>
<keyword evidence="3" id="KW-0732">Signal</keyword>
<dbReference type="KEGG" id="dgg:DGI_1955"/>
<evidence type="ECO:0000313" key="4">
    <source>
        <dbReference type="EMBL" id="AGW13732.1"/>
    </source>
</evidence>
<dbReference type="InterPro" id="IPR003409">
    <property type="entry name" value="MORN"/>
</dbReference>
<name>T2GCU8_MEGG1</name>
<dbReference type="RefSeq" id="WP_021760615.1">
    <property type="nucleotide sequence ID" value="NC_022444.1"/>
</dbReference>
<sequence length="153" mass="17562">MRIRPMYFPFSGLILTLACLAVTMAPGLSGEACAQREDHFRQEFLGLKFDTDPHLEGRCRDGDCMNGRGTVQLENGAVYIGEFRDGLKNGPAVRIGPTGDRYHQVWEKGVLKYNKRMYTLQEKARQERQRDDYSGRRKDVTRKRTEDKGPSIF</sequence>
<evidence type="ECO:0000313" key="5">
    <source>
        <dbReference type="Proteomes" id="UP000016587"/>
    </source>
</evidence>
<dbReference type="Proteomes" id="UP000016587">
    <property type="component" value="Chromosome"/>
</dbReference>
<evidence type="ECO:0000256" key="2">
    <source>
        <dbReference type="SAM" id="MobiDB-lite"/>
    </source>
</evidence>
<dbReference type="Gene3D" id="2.20.110.10">
    <property type="entry name" value="Histone H3 K4-specific methyltransferase SET7/9 N-terminal domain"/>
    <property type="match status" value="1"/>
</dbReference>
<feature type="signal peptide" evidence="3">
    <location>
        <begin position="1"/>
        <end position="34"/>
    </location>
</feature>
<protein>
    <submittedName>
        <fullName evidence="4">Putative hipothetical protein</fullName>
    </submittedName>
</protein>
<keyword evidence="5" id="KW-1185">Reference proteome</keyword>
<dbReference type="EMBL" id="CP006585">
    <property type="protein sequence ID" value="AGW13732.1"/>
    <property type="molecule type" value="Genomic_DNA"/>
</dbReference>
<dbReference type="OrthoDB" id="5450136at2"/>
<dbReference type="Pfam" id="PF02493">
    <property type="entry name" value="MORN"/>
    <property type="match status" value="1"/>
</dbReference>
<dbReference type="SUPFAM" id="SSF82185">
    <property type="entry name" value="Histone H3 K4-specific methyltransferase SET7/9 N-terminal domain"/>
    <property type="match status" value="1"/>
</dbReference>
<gene>
    <name evidence="4" type="ORF">DGI_1955</name>
</gene>
<organism evidence="4 5">
    <name type="scientific">Megalodesulfovibrio gigas (strain ATCC 19364 / DSM 1382 / NCIMB 9332 / VKM B-1759)</name>
    <name type="common">Desulfovibrio gigas</name>
    <dbReference type="NCBI Taxonomy" id="1121448"/>
    <lineage>
        <taxon>Bacteria</taxon>
        <taxon>Pseudomonadati</taxon>
        <taxon>Thermodesulfobacteriota</taxon>
        <taxon>Desulfovibrionia</taxon>
        <taxon>Desulfovibrionales</taxon>
        <taxon>Desulfovibrionaceae</taxon>
        <taxon>Megalodesulfovibrio</taxon>
    </lineage>
</organism>